<dbReference type="OrthoDB" id="241216at68525"/>
<dbReference type="RefSeq" id="WP_013707147.1">
    <property type="nucleotide sequence ID" value="NC_015388.1"/>
</dbReference>
<dbReference type="AlphaFoldDB" id="F2NFB9"/>
<dbReference type="HOGENOM" id="CLU_838682_0_0_7"/>
<organism evidence="1 2">
    <name type="scientific">Desulfobacca acetoxidans (strain ATCC 700848 / DSM 11109 / ASRB2)</name>
    <dbReference type="NCBI Taxonomy" id="880072"/>
    <lineage>
        <taxon>Bacteria</taxon>
        <taxon>Pseudomonadati</taxon>
        <taxon>Thermodesulfobacteriota</taxon>
        <taxon>Desulfobaccia</taxon>
        <taxon>Desulfobaccales</taxon>
        <taxon>Desulfobaccaceae</taxon>
        <taxon>Desulfobacca</taxon>
    </lineage>
</organism>
<accession>F2NFB9</accession>
<reference evidence="2" key="2">
    <citation type="submission" date="2011-03" db="EMBL/GenBank/DDBJ databases">
        <title>The complete genome of Desulfobacca acetoxidans DSM 11109.</title>
        <authorList>
            <consortium name="US DOE Joint Genome Institute (JGI-PGF)"/>
            <person name="Lucas S."/>
            <person name="Copeland A."/>
            <person name="Lapidus A."/>
            <person name="Bruce D."/>
            <person name="Goodwin L."/>
            <person name="Pitluck S."/>
            <person name="Peters L."/>
            <person name="Kyrpides N."/>
            <person name="Mavromatis K."/>
            <person name="Ivanova N."/>
            <person name="Ovchinnikova G."/>
            <person name="Teshima H."/>
            <person name="Detter J.C."/>
            <person name="Han C."/>
            <person name="Land M."/>
            <person name="Hauser L."/>
            <person name="Markowitz V."/>
            <person name="Cheng J.-F."/>
            <person name="Hugenholtz P."/>
            <person name="Woyke T."/>
            <person name="Wu D."/>
            <person name="Spring S."/>
            <person name="Schueler E."/>
            <person name="Brambilla E."/>
            <person name="Klenk H.-P."/>
            <person name="Eisen J.A."/>
        </authorList>
    </citation>
    <scope>NUCLEOTIDE SEQUENCE [LARGE SCALE GENOMIC DNA]</scope>
    <source>
        <strain evidence="2">ATCC 700848 / DSM 11109 / ASRB2</strain>
    </source>
</reference>
<evidence type="ECO:0000313" key="2">
    <source>
        <dbReference type="Proteomes" id="UP000000483"/>
    </source>
</evidence>
<proteinExistence type="predicted"/>
<gene>
    <name evidence="1" type="ordered locus">Desac_2210</name>
</gene>
<dbReference type="EMBL" id="CP002629">
    <property type="protein sequence ID" value="AEB10038.1"/>
    <property type="molecule type" value="Genomic_DNA"/>
</dbReference>
<protein>
    <submittedName>
        <fullName evidence="1">Uncharacterized protein</fullName>
    </submittedName>
</protein>
<dbReference type="Proteomes" id="UP000000483">
    <property type="component" value="Chromosome"/>
</dbReference>
<evidence type="ECO:0000313" key="1">
    <source>
        <dbReference type="EMBL" id="AEB10038.1"/>
    </source>
</evidence>
<keyword evidence="2" id="KW-1185">Reference proteome</keyword>
<reference evidence="1 2" key="1">
    <citation type="journal article" date="2011" name="Stand. Genomic Sci.">
        <title>Complete genome sequence of the acetate-degrading sulfate reducer Desulfobacca acetoxidans type strain (ASRB2).</title>
        <authorList>
            <person name="Goker M."/>
            <person name="Teshima H."/>
            <person name="Lapidus A."/>
            <person name="Nolan M."/>
            <person name="Lucas S."/>
            <person name="Hammon N."/>
            <person name="Deshpande S."/>
            <person name="Cheng J.F."/>
            <person name="Tapia R."/>
            <person name="Han C."/>
            <person name="Goodwin L."/>
            <person name="Pitluck S."/>
            <person name="Huntemann M."/>
            <person name="Liolios K."/>
            <person name="Ivanova N."/>
            <person name="Pagani I."/>
            <person name="Mavromatis K."/>
            <person name="Ovchinikova G."/>
            <person name="Pati A."/>
            <person name="Chen A."/>
            <person name="Palaniappan K."/>
            <person name="Land M."/>
            <person name="Hauser L."/>
            <person name="Brambilla E.M."/>
            <person name="Rohde M."/>
            <person name="Spring S."/>
            <person name="Detter J.C."/>
            <person name="Woyke T."/>
            <person name="Bristow J."/>
            <person name="Eisen J.A."/>
            <person name="Markowitz V."/>
            <person name="Hugenholtz P."/>
            <person name="Kyrpides N.C."/>
            <person name="Klenk H.P."/>
        </authorList>
    </citation>
    <scope>NUCLEOTIDE SEQUENCE [LARGE SCALE GENOMIC DNA]</scope>
    <source>
        <strain evidence="2">ATCC 700848 / DSM 11109 / ASRB2</strain>
    </source>
</reference>
<dbReference type="KEGG" id="dao:Desac_2210"/>
<sequence>MGTVVKEYTFVDLDVEGNINVTGKVDGVDISEHAANVSIHHTHGNLANLNLVNQNVGTSGSPEFKGLTINGDIKVTGKVDGLDVSVHAADAVVHHTHTNRANLDVINQNLGTANAPAFAGLTVNGNLTVTGSVDGVDVSAHAARHQVGGADALTGNLDANARVQVKANGTAIAARRSVNFIAGSNVTLTAADSAANETVNVTIAAAGGTTDPQVVKGVAGEALAAYDLCYLKADGKYWKAASGSVATMPGLVLASAAFTANQSGSFIRRGQVTNSKWAFATVGGFVYAGSTAGSLTQTIPSASGEQLQIVGIAKSATQIDFEPNLLLVEVA</sequence>
<name>F2NFB9_DESAR</name>